<feature type="compositionally biased region" description="Basic and acidic residues" evidence="10">
    <location>
        <begin position="165"/>
        <end position="181"/>
    </location>
</feature>
<evidence type="ECO:0000256" key="9">
    <source>
        <dbReference type="SAM" id="Coils"/>
    </source>
</evidence>
<evidence type="ECO:0000256" key="2">
    <source>
        <dbReference type="ARBA" id="ARBA00011010"/>
    </source>
</evidence>
<comment type="similarity">
    <text evidence="2">Belongs to the dynactin 150 kDa subunit family.</text>
</comment>
<dbReference type="PANTHER" id="PTHR18916">
    <property type="entry name" value="DYNACTIN 1-RELATED MICROTUBULE-BINDING"/>
    <property type="match status" value="1"/>
</dbReference>
<organism evidence="12 13">
    <name type="scientific">Bursaphelenchus xylophilus</name>
    <name type="common">Pinewood nematode worm</name>
    <name type="synonym">Aphelenchoides xylophilus</name>
    <dbReference type="NCBI Taxonomy" id="6326"/>
    <lineage>
        <taxon>Eukaryota</taxon>
        <taxon>Metazoa</taxon>
        <taxon>Ecdysozoa</taxon>
        <taxon>Nematoda</taxon>
        <taxon>Chromadorea</taxon>
        <taxon>Rhabditida</taxon>
        <taxon>Tylenchina</taxon>
        <taxon>Tylenchomorpha</taxon>
        <taxon>Aphelenchoidea</taxon>
        <taxon>Aphelenchoididae</taxon>
        <taxon>Bursaphelenchus</taxon>
    </lineage>
</organism>
<evidence type="ECO:0000256" key="3">
    <source>
        <dbReference type="ARBA" id="ARBA00016574"/>
    </source>
</evidence>
<evidence type="ECO:0000259" key="11">
    <source>
        <dbReference type="PROSITE" id="PS50245"/>
    </source>
</evidence>
<accession>A0A1I7RHE8</accession>
<feature type="coiled-coil region" evidence="9">
    <location>
        <begin position="511"/>
        <end position="559"/>
    </location>
</feature>
<dbReference type="PROSITE" id="PS50245">
    <property type="entry name" value="CAP_GLY_2"/>
    <property type="match status" value="1"/>
</dbReference>
<feature type="compositionally biased region" description="Polar residues" evidence="10">
    <location>
        <begin position="84"/>
        <end position="118"/>
    </location>
</feature>
<name>A0A1I7RHE8_BURXY</name>
<dbReference type="InterPro" id="IPR036859">
    <property type="entry name" value="CAP-Gly_dom_sf"/>
</dbReference>
<evidence type="ECO:0000256" key="1">
    <source>
        <dbReference type="ARBA" id="ARBA00004245"/>
    </source>
</evidence>
<feature type="coiled-coil region" evidence="9">
    <location>
        <begin position="228"/>
        <end position="357"/>
    </location>
</feature>
<evidence type="ECO:0000256" key="6">
    <source>
        <dbReference type="ARBA" id="ARBA00023017"/>
    </source>
</evidence>
<sequence length="1241" mass="142109">MSDIKVGDRVDCGEKGLGTVEFNGATKFSDGVWVGIRLDEKKGKNDGSVQGVQYFKCDPQYGVFMRPETVKKAAGGGSRLPMPRQTSKLTASSLKKPSVPSARSSRVQTPKLSPSTSVEKLAGRPSISRKSSAASSIDRFQRSTSKVRLVQNGNQPEFIQPKSIKKPESLPKTQPVEEVRPPRAPSETPSVKELAKKIDSVDSPVNLNFKTETSFTIEPANQTESFNIQILKDEIADLNDKLENLRNKRKEDLAKLTEFDNLRIQFQTLVEYKSSATEEMRNYRRKIEDTEAKLADAEERLRNIEGSVPSDLENQLELMTLDKELAEEKVEMLQQEVNEKSTRIEELEVELDLIKTSMENETTVDGDMAGNSVQVRSLNQQLEKCQAVIVRMRDIVNTTNMEKQMIQQRLEECQKEYEMLQLDFEKKSTEVSGVRAIMSDLQDQVESALGSTKMVEHLTANNLELEDQVRNLIVEKEHYYEMYLLSDDIANATKEEMVQARQECNSFMVTINEKDRQIRELEGRINEYENFIQKFRQKISDLNDDIVGYKDQINVLQEQLNMREGDGGAIATFNATRDFSKIVSGELNAIELKYSKQLTSYLKEFLPDNFNRAGGDHDCILLTVFFPRMAEKSELLVSLLHERYPDVTNVTQEHITLSHKGEQWAHVRRFHYQLLRVVGVMRRFESVTKICTVESLQRLAIQRSEITSQERIIDQYFDLMKQNLFDENTSCDTLEHCVNTLNKTFIINLSVSEFDTCVALRDYLRQFTAGLAWAEFNCLRLKLFLLPEHSEGNDFTEFLDQLTQTIHESSSIIIKASKLIPSDKTLDWNHDLQDLVASGETLLDKVAKILHDSAGLAGSQLTTNDVQGFSLIEMKEFIQSKVEKRMEGQRNISEALNEISSTLDAFKSTLNELTSKLDKKLFEKPLDGVKKFTPLTDRAMGRKQDVVDVESLRWQITKKEEEYKRVVQMYKNLEDSLCTLKIQLERERRRHQENDKNENIVIGADKLQEAIQSETRAYREKLDELEKQLEEVEKARDKLKKDLEMEKKGKFRSMSLVEDSGNLALKLDGSDMDHNQTKKSLLWTQDKVRRLQAELSCTILSSFKPLKCPERVCGPISLVENDENSLKNKIQSFSTEVDILSMEYKKLISVEPNEQGTSYKKSVIEYNNRVNDLRYRIRSVWEKQMPQIPMPSILSQIQISSPVVKKSASGNSATFDAVLAECKKVNEERKECLREILSVFG</sequence>
<reference evidence="13" key="1">
    <citation type="submission" date="2016-11" db="UniProtKB">
        <authorList>
            <consortium name="WormBaseParasite"/>
        </authorList>
    </citation>
    <scope>IDENTIFICATION</scope>
</reference>
<evidence type="ECO:0000313" key="13">
    <source>
        <dbReference type="WBParaSite" id="BXY_0012500.1"/>
    </source>
</evidence>
<evidence type="ECO:0000256" key="7">
    <source>
        <dbReference type="ARBA" id="ARBA00023054"/>
    </source>
</evidence>
<dbReference type="Proteomes" id="UP000095284">
    <property type="component" value="Unplaced"/>
</dbReference>
<dbReference type="InterPro" id="IPR000938">
    <property type="entry name" value="CAP-Gly_domain"/>
</dbReference>
<dbReference type="SMART" id="SM01052">
    <property type="entry name" value="CAP_GLY"/>
    <property type="match status" value="1"/>
</dbReference>
<feature type="coiled-coil region" evidence="9">
    <location>
        <begin position="396"/>
        <end position="430"/>
    </location>
</feature>
<dbReference type="InterPro" id="IPR022157">
    <property type="entry name" value="Dynactin"/>
</dbReference>
<feature type="region of interest" description="Disordered" evidence="10">
    <location>
        <begin position="72"/>
        <end position="191"/>
    </location>
</feature>
<keyword evidence="8" id="KW-0206">Cytoskeleton</keyword>
<keyword evidence="5" id="KW-0493">Microtubule</keyword>
<feature type="compositionally biased region" description="Low complexity" evidence="10">
    <location>
        <begin position="126"/>
        <end position="137"/>
    </location>
</feature>
<dbReference type="SUPFAM" id="SSF74924">
    <property type="entry name" value="Cap-Gly domain"/>
    <property type="match status" value="1"/>
</dbReference>
<keyword evidence="4" id="KW-0963">Cytoplasm</keyword>
<feature type="domain" description="CAP-Gly" evidence="11">
    <location>
        <begin position="24"/>
        <end position="66"/>
    </location>
</feature>
<evidence type="ECO:0000313" key="12">
    <source>
        <dbReference type="Proteomes" id="UP000095284"/>
    </source>
</evidence>
<evidence type="ECO:0000256" key="4">
    <source>
        <dbReference type="ARBA" id="ARBA00022490"/>
    </source>
</evidence>
<dbReference type="Pfam" id="PF12455">
    <property type="entry name" value="Dynactin"/>
    <property type="match status" value="1"/>
</dbReference>
<comment type="subcellular location">
    <subcellularLocation>
        <location evidence="1">Cytoplasm</location>
        <location evidence="1">Cytoskeleton</location>
    </subcellularLocation>
</comment>
<evidence type="ECO:0000256" key="5">
    <source>
        <dbReference type="ARBA" id="ARBA00022701"/>
    </source>
</evidence>
<feature type="coiled-coil region" evidence="9">
    <location>
        <begin position="1004"/>
        <end position="1049"/>
    </location>
</feature>
<dbReference type="AlphaFoldDB" id="A0A1I7RHE8"/>
<dbReference type="eggNOG" id="KOG0971">
    <property type="taxonomic scope" value="Eukaryota"/>
</dbReference>
<dbReference type="GO" id="GO:0005874">
    <property type="term" value="C:microtubule"/>
    <property type="evidence" value="ECO:0007669"/>
    <property type="project" value="UniProtKB-KW"/>
</dbReference>
<evidence type="ECO:0000256" key="10">
    <source>
        <dbReference type="SAM" id="MobiDB-lite"/>
    </source>
</evidence>
<proteinExistence type="inferred from homology"/>
<feature type="compositionally biased region" description="Polar residues" evidence="10">
    <location>
        <begin position="142"/>
        <end position="157"/>
    </location>
</feature>
<dbReference type="Pfam" id="PF01302">
    <property type="entry name" value="CAP_GLY"/>
    <property type="match status" value="1"/>
</dbReference>
<keyword evidence="6" id="KW-0243">Dynein</keyword>
<dbReference type="WBParaSite" id="BXY_0012500.1">
    <property type="protein sequence ID" value="BXY_0012500.1"/>
    <property type="gene ID" value="BXY_0012500"/>
</dbReference>
<dbReference type="PROSITE" id="PS00845">
    <property type="entry name" value="CAP_GLY_1"/>
    <property type="match status" value="1"/>
</dbReference>
<protein>
    <recommendedName>
        <fullName evidence="3">Dynactin subunit 1</fullName>
    </recommendedName>
</protein>
<dbReference type="Gene3D" id="2.30.30.190">
    <property type="entry name" value="CAP Gly-rich-like domain"/>
    <property type="match status" value="1"/>
</dbReference>
<dbReference type="Gene3D" id="1.20.5.1700">
    <property type="match status" value="1"/>
</dbReference>
<dbReference type="GO" id="GO:0030286">
    <property type="term" value="C:dynein complex"/>
    <property type="evidence" value="ECO:0007669"/>
    <property type="project" value="UniProtKB-KW"/>
</dbReference>
<keyword evidence="7 9" id="KW-0175">Coiled coil</keyword>
<evidence type="ECO:0000256" key="8">
    <source>
        <dbReference type="ARBA" id="ARBA00023212"/>
    </source>
</evidence>